<evidence type="ECO:0000256" key="1">
    <source>
        <dbReference type="SAM" id="Phobius"/>
    </source>
</evidence>
<proteinExistence type="predicted"/>
<evidence type="ECO:0000313" key="2">
    <source>
        <dbReference type="EMBL" id="PDT05715.1"/>
    </source>
</evidence>
<feature type="transmembrane region" description="Helical" evidence="1">
    <location>
        <begin position="12"/>
        <end position="41"/>
    </location>
</feature>
<keyword evidence="1" id="KW-0812">Transmembrane</keyword>
<organism evidence="2 3">
    <name type="scientific">Rhizobium chutanense</name>
    <dbReference type="NCBI Taxonomy" id="2035448"/>
    <lineage>
        <taxon>Bacteria</taxon>
        <taxon>Pseudomonadati</taxon>
        <taxon>Pseudomonadota</taxon>
        <taxon>Alphaproteobacteria</taxon>
        <taxon>Hyphomicrobiales</taxon>
        <taxon>Rhizobiaceae</taxon>
        <taxon>Rhizobium/Agrobacterium group</taxon>
        <taxon>Rhizobium</taxon>
    </lineage>
</organism>
<name>A0A2A6JI60_9HYPH</name>
<feature type="transmembrane region" description="Helical" evidence="1">
    <location>
        <begin position="53"/>
        <end position="76"/>
    </location>
</feature>
<keyword evidence="1" id="KW-1133">Transmembrane helix</keyword>
<reference evidence="2 3" key="1">
    <citation type="submission" date="2017-09" db="EMBL/GenBank/DDBJ databases">
        <title>Comparative genomics of rhizobia isolated from Phaseolus vulgaris in China.</title>
        <authorList>
            <person name="Tong W."/>
        </authorList>
    </citation>
    <scope>NUCLEOTIDE SEQUENCE [LARGE SCALE GENOMIC DNA]</scope>
    <source>
        <strain evidence="2 3">C5</strain>
    </source>
</reference>
<sequence>MQIFVPSSALKIAKGIAIAMALFVAFAVLSNVLAILLLLLVTGLAAALFVSPLLVFACFLIGGAAIWSVAVTFMLMKRTK</sequence>
<keyword evidence="1" id="KW-0472">Membrane</keyword>
<dbReference type="RefSeq" id="WP_097610787.1">
    <property type="nucleotide sequence ID" value="NZ_NWSV01000002.1"/>
</dbReference>
<dbReference type="AlphaFoldDB" id="A0A2A6JI60"/>
<keyword evidence="3" id="KW-1185">Reference proteome</keyword>
<protein>
    <submittedName>
        <fullName evidence="2">Uncharacterized protein</fullName>
    </submittedName>
</protein>
<dbReference type="EMBL" id="NWSV01000002">
    <property type="protein sequence ID" value="PDT05715.1"/>
    <property type="molecule type" value="Genomic_DNA"/>
</dbReference>
<comment type="caution">
    <text evidence="2">The sequence shown here is derived from an EMBL/GenBank/DDBJ whole genome shotgun (WGS) entry which is preliminary data.</text>
</comment>
<accession>A0A2A6JI60</accession>
<evidence type="ECO:0000313" key="3">
    <source>
        <dbReference type="Proteomes" id="UP000220768"/>
    </source>
</evidence>
<dbReference type="Proteomes" id="UP000220768">
    <property type="component" value="Unassembled WGS sequence"/>
</dbReference>
<gene>
    <name evidence="2" type="ORF">CO666_03675</name>
</gene>